<sequence length="417" mass="48511">MSYISGEENGILCQKDTRGDNLHKRREQRNVEKENFFVTKTLYDPENMLSKRCKKKLLSEILSSFSPNVPYSVNKSKRWQKFTTKSILTDAQENLQRIEAVVVHRTEVPLKANRRRVVLEKYVWDCAGDAIETGKLEKNGKSQSPLHLAWKERKSEPEHRLSQQCPNLPLTSQVLKKSFDTEDFFKRPSLLDVTTAIEAPHILEVIEIKIKKLDIIDLRKQFLPSVPPAFVVRWFGSNRVSISSPSYAKPSFVIFFEHEENNTTFRVRINTNSQYCQEANKENLLTIVQDRIYRDHETLFDDLYKFILRTKKMDCEINDDGRRFAICPESFDYNVNSTVIAPNATLFMEQEQLDHLSQLYTHQNPEISSFEFIHQAGDPKVCCMCRVVNDDLFSSIDGLICRDCTISSITRQLQYHP</sequence>
<gene>
    <name evidence="1" type="ORF">CYNAS_LOCUS15557</name>
</gene>
<organism evidence="1 2">
    <name type="scientific">Cylicocyclus nassatus</name>
    <name type="common">Nematode worm</name>
    <dbReference type="NCBI Taxonomy" id="53992"/>
    <lineage>
        <taxon>Eukaryota</taxon>
        <taxon>Metazoa</taxon>
        <taxon>Ecdysozoa</taxon>
        <taxon>Nematoda</taxon>
        <taxon>Chromadorea</taxon>
        <taxon>Rhabditida</taxon>
        <taxon>Rhabditina</taxon>
        <taxon>Rhabditomorpha</taxon>
        <taxon>Strongyloidea</taxon>
        <taxon>Strongylidae</taxon>
        <taxon>Cylicocyclus</taxon>
    </lineage>
</organism>
<proteinExistence type="predicted"/>
<dbReference type="Proteomes" id="UP001176961">
    <property type="component" value="Unassembled WGS sequence"/>
</dbReference>
<comment type="caution">
    <text evidence="1">The sequence shown here is derived from an EMBL/GenBank/DDBJ whole genome shotgun (WGS) entry which is preliminary data.</text>
</comment>
<dbReference type="PANTHER" id="PTHR31063">
    <property type="entry name" value="PROTEIN CBG08668"/>
    <property type="match status" value="1"/>
</dbReference>
<keyword evidence="2" id="KW-1185">Reference proteome</keyword>
<reference evidence="1" key="1">
    <citation type="submission" date="2023-07" db="EMBL/GenBank/DDBJ databases">
        <authorList>
            <consortium name="CYATHOMIX"/>
        </authorList>
    </citation>
    <scope>NUCLEOTIDE SEQUENCE</scope>
    <source>
        <strain evidence="1">N/A</strain>
    </source>
</reference>
<dbReference type="PANTHER" id="PTHR31063:SF4">
    <property type="entry name" value="IBR DOMAIN-CONTAINING PROTEIN"/>
    <property type="match status" value="1"/>
</dbReference>
<evidence type="ECO:0000313" key="2">
    <source>
        <dbReference type="Proteomes" id="UP001176961"/>
    </source>
</evidence>
<dbReference type="EMBL" id="CATQJL010000305">
    <property type="protein sequence ID" value="CAJ0603574.1"/>
    <property type="molecule type" value="Genomic_DNA"/>
</dbReference>
<evidence type="ECO:0000313" key="1">
    <source>
        <dbReference type="EMBL" id="CAJ0603574.1"/>
    </source>
</evidence>
<name>A0AA36M8Q3_CYLNA</name>
<accession>A0AA36M8Q3</accession>
<protein>
    <submittedName>
        <fullName evidence="1">Uncharacterized protein</fullName>
    </submittedName>
</protein>
<dbReference type="AlphaFoldDB" id="A0AA36M8Q3"/>